<dbReference type="RefSeq" id="WP_301551005.1">
    <property type="nucleotide sequence ID" value="NZ_JAQRMZ010000002.1"/>
</dbReference>
<keyword evidence="1" id="KW-0472">Membrane</keyword>
<feature type="transmembrane region" description="Helical" evidence="1">
    <location>
        <begin position="40"/>
        <end position="61"/>
    </location>
</feature>
<keyword evidence="1" id="KW-1133">Transmembrane helix</keyword>
<evidence type="ECO:0000313" key="2">
    <source>
        <dbReference type="EMBL" id="MDQ0481463.1"/>
    </source>
</evidence>
<evidence type="ECO:0000256" key="1">
    <source>
        <dbReference type="SAM" id="Phobius"/>
    </source>
</evidence>
<accession>A0ABU0JZ85</accession>
<dbReference type="PANTHER" id="PTHR36443">
    <property type="entry name" value="BSR5223 PROTEIN"/>
    <property type="match status" value="1"/>
</dbReference>
<comment type="caution">
    <text evidence="2">The sequence shown here is derived from an EMBL/GenBank/DDBJ whole genome shotgun (WGS) entry which is preliminary data.</text>
</comment>
<gene>
    <name evidence="2" type="ORF">QO000_000416</name>
</gene>
<proteinExistence type="predicted"/>
<organism evidence="2 3">
    <name type="scientific">Guptibacillus hwajinpoensis</name>
    <dbReference type="NCBI Taxonomy" id="208199"/>
    <lineage>
        <taxon>Bacteria</taxon>
        <taxon>Bacillati</taxon>
        <taxon>Bacillota</taxon>
        <taxon>Bacilli</taxon>
        <taxon>Bacillales</taxon>
        <taxon>Guptibacillaceae</taxon>
        <taxon>Guptibacillus</taxon>
    </lineage>
</organism>
<feature type="transmembrane region" description="Helical" evidence="1">
    <location>
        <begin position="7"/>
        <end position="24"/>
    </location>
</feature>
<reference evidence="2" key="1">
    <citation type="submission" date="2023-07" db="EMBL/GenBank/DDBJ databases">
        <title>Genomic Encyclopedia of Type Strains, Phase IV (KMG-IV): sequencing the most valuable type-strain genomes for metagenomic binning, comparative biology and taxonomic classification.</title>
        <authorList>
            <person name="Goeker M."/>
        </authorList>
    </citation>
    <scope>NUCLEOTIDE SEQUENCE [LARGE SCALE GENOMIC DNA]</scope>
    <source>
        <strain evidence="2">JSM 076093</strain>
    </source>
</reference>
<name>A0ABU0JZ85_9BACL</name>
<dbReference type="Pfam" id="PF11146">
    <property type="entry name" value="DUF2905"/>
    <property type="match status" value="1"/>
</dbReference>
<evidence type="ECO:0000313" key="3">
    <source>
        <dbReference type="Proteomes" id="UP001226720"/>
    </source>
</evidence>
<sequence>MGISKLFIVLGISFLFIGVLWSFIGKLPGDIVIRRGNTTFFFPIVTSIVVSIVLTLIFFIIGKIR</sequence>
<keyword evidence="1" id="KW-0812">Transmembrane</keyword>
<dbReference type="EMBL" id="JAUSWM010000001">
    <property type="protein sequence ID" value="MDQ0481463.1"/>
    <property type="molecule type" value="Genomic_DNA"/>
</dbReference>
<dbReference type="InterPro" id="IPR021320">
    <property type="entry name" value="DUF2905"/>
</dbReference>
<protein>
    <submittedName>
        <fullName evidence="2">Uncharacterized membrane protein YjjP (DUF1212 family)</fullName>
    </submittedName>
</protein>
<keyword evidence="3" id="KW-1185">Reference proteome</keyword>
<dbReference type="PANTHER" id="PTHR36443:SF1">
    <property type="entry name" value="BSR5223 PROTEIN"/>
    <property type="match status" value="1"/>
</dbReference>
<dbReference type="Proteomes" id="UP001226720">
    <property type="component" value="Unassembled WGS sequence"/>
</dbReference>
<dbReference type="GeneID" id="301326395"/>